<evidence type="ECO:0000256" key="2">
    <source>
        <dbReference type="SAM" id="MobiDB-lite"/>
    </source>
</evidence>
<feature type="compositionally biased region" description="Low complexity" evidence="2">
    <location>
        <begin position="426"/>
        <end position="436"/>
    </location>
</feature>
<name>A0A7S1MFY7_NEODS</name>
<dbReference type="PANTHER" id="PTHR18937">
    <property type="entry name" value="STRUCTURAL MAINTENANCE OF CHROMOSOMES SMC FAMILY MEMBER"/>
    <property type="match status" value="1"/>
</dbReference>
<sequence length="513" mass="54077">MPSKASDAGSDALVARIAELQTVRDELVDANDALIAAVGDMRKELASRADAGHASPQHGAAENGVGSRFARFVGDMVEKRHGEDTKADASRAAVDRGDAAALAASQLNVRLLQDALRKAQSSSAVGAVNSPRKETAATVPQCGECEAAARSAKASQEKCSQLEELLAAKVADFNDKIAHLTDSKHQADRTIEELVEKCRSLQQALEETAARERADTSPKPAPKSADDDFNFDEFDAPAATQETPPTRSPVGASEGDASRELLQVAFAEVKAQKATVESLRQELADMHAAAENSAAKHAEELALAEEQVSEANRSVAAQQDVAASLRSELEDARRSLTEAAEHVERLESDHAQRLRQKDSALKELRAMLARAEKSGTPPPLSASHSRAPSVSTTAITVSTQTAPVHADPTVGACNGETHTPKPLPAPAGSAAAATAPTQQQHPGTSPSKGTFGRFRGLFGGGASKSSATTAAELKSAPVQKLRSLLEETLQENMQLQARVAELERVSSSERLRL</sequence>
<feature type="region of interest" description="Disordered" evidence="2">
    <location>
        <begin position="205"/>
        <end position="256"/>
    </location>
</feature>
<feature type="coiled-coil region" evidence="1">
    <location>
        <begin position="478"/>
        <end position="505"/>
    </location>
</feature>
<dbReference type="EMBL" id="HBGF01033314">
    <property type="protein sequence ID" value="CAD9130658.1"/>
    <property type="molecule type" value="Transcribed_RNA"/>
</dbReference>
<proteinExistence type="predicted"/>
<protein>
    <submittedName>
        <fullName evidence="3">Uncharacterized protein</fullName>
    </submittedName>
</protein>
<organism evidence="3">
    <name type="scientific">Neobodo designis</name>
    <name type="common">Flagellated protozoan</name>
    <name type="synonym">Bodo designis</name>
    <dbReference type="NCBI Taxonomy" id="312471"/>
    <lineage>
        <taxon>Eukaryota</taxon>
        <taxon>Discoba</taxon>
        <taxon>Euglenozoa</taxon>
        <taxon>Kinetoplastea</taxon>
        <taxon>Metakinetoplastina</taxon>
        <taxon>Neobodonida</taxon>
        <taxon>Neobodo</taxon>
    </lineage>
</organism>
<feature type="coiled-coil region" evidence="1">
    <location>
        <begin position="262"/>
        <end position="374"/>
    </location>
</feature>
<feature type="region of interest" description="Disordered" evidence="2">
    <location>
        <begin position="45"/>
        <end position="65"/>
    </location>
</feature>
<dbReference type="AlphaFoldDB" id="A0A7S1MFY7"/>
<evidence type="ECO:0000313" key="3">
    <source>
        <dbReference type="EMBL" id="CAD9130658.1"/>
    </source>
</evidence>
<keyword evidence="1" id="KW-0175">Coiled coil</keyword>
<reference evidence="3" key="1">
    <citation type="submission" date="2021-01" db="EMBL/GenBank/DDBJ databases">
        <authorList>
            <person name="Corre E."/>
            <person name="Pelletier E."/>
            <person name="Niang G."/>
            <person name="Scheremetjew M."/>
            <person name="Finn R."/>
            <person name="Kale V."/>
            <person name="Holt S."/>
            <person name="Cochrane G."/>
            <person name="Meng A."/>
            <person name="Brown T."/>
            <person name="Cohen L."/>
        </authorList>
    </citation>
    <scope>NUCLEOTIDE SEQUENCE</scope>
    <source>
        <strain evidence="3">CCAP 1951/1</strain>
    </source>
</reference>
<feature type="compositionally biased region" description="Polar residues" evidence="2">
    <location>
        <begin position="437"/>
        <end position="448"/>
    </location>
</feature>
<feature type="region of interest" description="Disordered" evidence="2">
    <location>
        <begin position="399"/>
        <end position="476"/>
    </location>
</feature>
<gene>
    <name evidence="3" type="ORF">NDES1114_LOCUS22299</name>
</gene>
<feature type="compositionally biased region" description="Low complexity" evidence="2">
    <location>
        <begin position="463"/>
        <end position="476"/>
    </location>
</feature>
<accession>A0A7S1MFY7</accession>
<evidence type="ECO:0000256" key="1">
    <source>
        <dbReference type="SAM" id="Coils"/>
    </source>
</evidence>